<dbReference type="InterPro" id="IPR038023">
    <property type="entry name" value="VASP_sf"/>
</dbReference>
<sequence>MMFLNGFPVSTQNGPSPQQPEQQKRIEQQKPEQQEKEPIGSDAPTCFVSPGAPPPPPPPPPPPSAGPCPPAPPPPPSGGAVPPAPPPPPAGGSGKVGGQGGSTDLAAALAGAKLRKTVKDDGAAPASKPSSSSGGGGGGNLMGEMSAILARRRKAADKPVAAVKEPGNGELSPTVSKLPGSGETNMPKEKSVSTPRLKVATKNSDCAEGDGDIARIKQEIIEEVKKELQQMKEEIIKGKVSNYFKSEVIFHKSNKKQE</sequence>
<dbReference type="PANTHER" id="PTHR11202">
    <property type="entry name" value="SPROUTY-RELATED, EVH1 DOMAIN-CONTAINING PROTEIN FAMILY MEMBER"/>
    <property type="match status" value="1"/>
</dbReference>
<protein>
    <submittedName>
        <fullName evidence="4">Ena/VASP-like protein</fullName>
    </submittedName>
</protein>
<evidence type="ECO:0000313" key="5">
    <source>
        <dbReference type="Proteomes" id="UP000265020"/>
    </source>
</evidence>
<proteinExistence type="predicted"/>
<feature type="coiled-coil region" evidence="1">
    <location>
        <begin position="214"/>
        <end position="241"/>
    </location>
</feature>
<feature type="compositionally biased region" description="Basic and acidic residues" evidence="2">
    <location>
        <begin position="22"/>
        <end position="39"/>
    </location>
</feature>
<dbReference type="GO" id="GO:0017124">
    <property type="term" value="F:SH3 domain binding"/>
    <property type="evidence" value="ECO:0007669"/>
    <property type="project" value="TreeGrafter"/>
</dbReference>
<feature type="compositionally biased region" description="Gly residues" evidence="2">
    <location>
        <begin position="91"/>
        <end position="101"/>
    </location>
</feature>
<dbReference type="SUPFAM" id="SSF118370">
    <property type="entry name" value="Vasodilator-stimulated phosphoprotein, VASP, tetramerisation domain"/>
    <property type="match status" value="1"/>
</dbReference>
<evidence type="ECO:0000259" key="3">
    <source>
        <dbReference type="Pfam" id="PF08776"/>
    </source>
</evidence>
<dbReference type="Pfam" id="PF08776">
    <property type="entry name" value="VASP_tetra"/>
    <property type="match status" value="1"/>
</dbReference>
<dbReference type="GO" id="GO:0030036">
    <property type="term" value="P:actin cytoskeleton organization"/>
    <property type="evidence" value="ECO:0007669"/>
    <property type="project" value="TreeGrafter"/>
</dbReference>
<dbReference type="GO" id="GO:0001843">
    <property type="term" value="P:neural tube closure"/>
    <property type="evidence" value="ECO:0007669"/>
    <property type="project" value="TreeGrafter"/>
</dbReference>
<keyword evidence="5" id="KW-1185">Reference proteome</keyword>
<dbReference type="GO" id="GO:0005522">
    <property type="term" value="F:profilin binding"/>
    <property type="evidence" value="ECO:0007669"/>
    <property type="project" value="TreeGrafter"/>
</dbReference>
<feature type="domain" description="VASP tetramerisation" evidence="3">
    <location>
        <begin position="212"/>
        <end position="237"/>
    </location>
</feature>
<dbReference type="Gene3D" id="1.20.5.1160">
    <property type="entry name" value="Vasodilator-stimulated phosphoprotein"/>
    <property type="match status" value="1"/>
</dbReference>
<dbReference type="GO" id="GO:0030838">
    <property type="term" value="P:positive regulation of actin filament polymerization"/>
    <property type="evidence" value="ECO:0007669"/>
    <property type="project" value="TreeGrafter"/>
</dbReference>
<organism evidence="4 5">
    <name type="scientific">Cyprinodon variegatus</name>
    <name type="common">Sheepshead minnow</name>
    <dbReference type="NCBI Taxonomy" id="28743"/>
    <lineage>
        <taxon>Eukaryota</taxon>
        <taxon>Metazoa</taxon>
        <taxon>Chordata</taxon>
        <taxon>Craniata</taxon>
        <taxon>Vertebrata</taxon>
        <taxon>Euteleostomi</taxon>
        <taxon>Actinopterygii</taxon>
        <taxon>Neopterygii</taxon>
        <taxon>Teleostei</taxon>
        <taxon>Neoteleostei</taxon>
        <taxon>Acanthomorphata</taxon>
        <taxon>Ovalentaria</taxon>
        <taxon>Atherinomorphae</taxon>
        <taxon>Cyprinodontiformes</taxon>
        <taxon>Cyprinodontidae</taxon>
        <taxon>Cyprinodon</taxon>
    </lineage>
</organism>
<feature type="region of interest" description="Disordered" evidence="2">
    <location>
        <begin position="1"/>
        <end position="197"/>
    </location>
</feature>
<accession>A0A3Q2C770</accession>
<dbReference type="PANTHER" id="PTHR11202:SF12">
    <property type="entry name" value="VASODILATOR-STIMULATED PHOSPHOPROTEIN"/>
    <property type="match status" value="1"/>
</dbReference>
<name>A0A3Q2C770_CYPVA</name>
<reference evidence="4" key="1">
    <citation type="submission" date="2025-08" db="UniProtKB">
        <authorList>
            <consortium name="Ensembl"/>
        </authorList>
    </citation>
    <scope>IDENTIFICATION</scope>
</reference>
<dbReference type="Ensembl" id="ENSCVAT00000014995.1">
    <property type="protein sequence ID" value="ENSCVAP00000000477.1"/>
    <property type="gene ID" value="ENSCVAG00000001407.1"/>
</dbReference>
<evidence type="ECO:0000256" key="1">
    <source>
        <dbReference type="SAM" id="Coils"/>
    </source>
</evidence>
<feature type="compositionally biased region" description="Pro residues" evidence="2">
    <location>
        <begin position="51"/>
        <end position="90"/>
    </location>
</feature>
<reference evidence="4" key="2">
    <citation type="submission" date="2025-09" db="UniProtKB">
        <authorList>
            <consortium name="Ensembl"/>
        </authorList>
    </citation>
    <scope>IDENTIFICATION</scope>
</reference>
<dbReference type="InterPro" id="IPR014885">
    <property type="entry name" value="VASP_tetra"/>
</dbReference>
<keyword evidence="1" id="KW-0175">Coiled coil</keyword>
<dbReference type="AlphaFoldDB" id="A0A3Q2C770"/>
<dbReference type="GO" id="GO:0007411">
    <property type="term" value="P:axon guidance"/>
    <property type="evidence" value="ECO:0007669"/>
    <property type="project" value="TreeGrafter"/>
</dbReference>
<feature type="compositionally biased region" description="Low complexity" evidence="2">
    <location>
        <begin position="123"/>
        <end position="132"/>
    </location>
</feature>
<evidence type="ECO:0000256" key="2">
    <source>
        <dbReference type="SAM" id="MobiDB-lite"/>
    </source>
</evidence>
<evidence type="ECO:0000313" key="4">
    <source>
        <dbReference type="Ensembl" id="ENSCVAP00000000477.1"/>
    </source>
</evidence>
<dbReference type="Proteomes" id="UP000265020">
    <property type="component" value="Unassembled WGS sequence"/>
</dbReference>